<dbReference type="Proteomes" id="UP001596461">
    <property type="component" value="Unassembled WGS sequence"/>
</dbReference>
<comment type="caution">
    <text evidence="4">The sequence shown here is derived from an EMBL/GenBank/DDBJ whole genome shotgun (WGS) entry which is preliminary data.</text>
</comment>
<feature type="transmembrane region" description="Helical" evidence="2">
    <location>
        <begin position="220"/>
        <end position="241"/>
    </location>
</feature>
<feature type="compositionally biased region" description="Basic and acidic residues" evidence="1">
    <location>
        <begin position="312"/>
        <end position="326"/>
    </location>
</feature>
<feature type="region of interest" description="Disordered" evidence="1">
    <location>
        <begin position="1"/>
        <end position="33"/>
    </location>
</feature>
<evidence type="ECO:0000256" key="2">
    <source>
        <dbReference type="SAM" id="Phobius"/>
    </source>
</evidence>
<accession>A0ABD5WBJ9</accession>
<sequence>MTDTSDEPAGADAADTPAPDRDGPDGAGDAADDVSVEALRAEVEEKYDFDNFRPADMAEMTMAEWEVAFDPDTWITGRDLLDRVEKDLRNRIAAREVFAVLDRRNDPPSVVAYSDEGWAVVYADGSVEGEGTVLRDVKPTVALCSMDSYEVREPPEEYELPTPEEVQGGTGEFGNLMIQAVAGMQILGGLVLGTVWLLSVLSRGPVTWVPLFPDFSVTTIAAPVAAGFFLLIGVFLFAVVANARLSDRFRAEEYRDRLRAAGISERGDGAEFVPFEEVAEEALAAARGEAPDALDTSVPPSGGSGDGSAARDGPERVRGSGDETDG</sequence>
<feature type="transmembrane region" description="Helical" evidence="2">
    <location>
        <begin position="180"/>
        <end position="200"/>
    </location>
</feature>
<keyword evidence="5" id="KW-1185">Reference proteome</keyword>
<feature type="compositionally biased region" description="Low complexity" evidence="1">
    <location>
        <begin position="286"/>
        <end position="311"/>
    </location>
</feature>
<organism evidence="4 5">
    <name type="scientific">Halobaculum lipolyticum</name>
    <dbReference type="NCBI Taxonomy" id="3032001"/>
    <lineage>
        <taxon>Archaea</taxon>
        <taxon>Methanobacteriati</taxon>
        <taxon>Methanobacteriota</taxon>
        <taxon>Stenosarchaea group</taxon>
        <taxon>Halobacteria</taxon>
        <taxon>Halobacteriales</taxon>
        <taxon>Haloferacaceae</taxon>
        <taxon>Halobaculum</taxon>
    </lineage>
</organism>
<evidence type="ECO:0000256" key="1">
    <source>
        <dbReference type="SAM" id="MobiDB-lite"/>
    </source>
</evidence>
<keyword evidence="2" id="KW-1133">Transmembrane helix</keyword>
<keyword evidence="2" id="KW-0472">Membrane</keyword>
<dbReference type="AlphaFoldDB" id="A0ABD5WBJ9"/>
<reference evidence="4 5" key="1">
    <citation type="journal article" date="2019" name="Int. J. Syst. Evol. Microbiol.">
        <title>The Global Catalogue of Microorganisms (GCM) 10K type strain sequencing project: providing services to taxonomists for standard genome sequencing and annotation.</title>
        <authorList>
            <consortium name="The Broad Institute Genomics Platform"/>
            <consortium name="The Broad Institute Genome Sequencing Center for Infectious Disease"/>
            <person name="Wu L."/>
            <person name="Ma J."/>
        </authorList>
    </citation>
    <scope>NUCLEOTIDE SEQUENCE [LARGE SCALE GENOMIC DNA]</scope>
    <source>
        <strain evidence="4 5">DT31</strain>
    </source>
</reference>
<dbReference type="GeneID" id="81123873"/>
<protein>
    <recommendedName>
        <fullName evidence="3">DUF7319 domain-containing protein</fullName>
    </recommendedName>
</protein>
<dbReference type="RefSeq" id="WP_284032050.1">
    <property type="nucleotide sequence ID" value="NZ_CP126154.1"/>
</dbReference>
<evidence type="ECO:0000259" key="3">
    <source>
        <dbReference type="Pfam" id="PF24003"/>
    </source>
</evidence>
<feature type="domain" description="DUF7319" evidence="3">
    <location>
        <begin position="60"/>
        <end position="277"/>
    </location>
</feature>
<gene>
    <name evidence="4" type="ORF">ACFQL9_06590</name>
</gene>
<keyword evidence="2" id="KW-0812">Transmembrane</keyword>
<dbReference type="EMBL" id="JBHTAH010000004">
    <property type="protein sequence ID" value="MFC7069304.1"/>
    <property type="molecule type" value="Genomic_DNA"/>
</dbReference>
<dbReference type="InterPro" id="IPR055743">
    <property type="entry name" value="DUF7319"/>
</dbReference>
<dbReference type="Pfam" id="PF24003">
    <property type="entry name" value="DUF7319"/>
    <property type="match status" value="1"/>
</dbReference>
<proteinExistence type="predicted"/>
<feature type="region of interest" description="Disordered" evidence="1">
    <location>
        <begin position="286"/>
        <end position="326"/>
    </location>
</feature>
<name>A0ABD5WBJ9_9EURY</name>
<feature type="compositionally biased region" description="Low complexity" evidence="1">
    <location>
        <begin position="8"/>
        <end position="17"/>
    </location>
</feature>
<evidence type="ECO:0000313" key="5">
    <source>
        <dbReference type="Proteomes" id="UP001596461"/>
    </source>
</evidence>
<evidence type="ECO:0000313" key="4">
    <source>
        <dbReference type="EMBL" id="MFC7069304.1"/>
    </source>
</evidence>